<proteinExistence type="inferred from homology"/>
<comment type="cofactor">
    <cofactor evidence="1">
        <name>FAD</name>
        <dbReference type="ChEBI" id="CHEBI:57692"/>
    </cofactor>
</comment>
<organism evidence="6 7">
    <name type="scientific">Mesosutterella multiformis</name>
    <dbReference type="NCBI Taxonomy" id="2259133"/>
    <lineage>
        <taxon>Bacteria</taxon>
        <taxon>Pseudomonadati</taxon>
        <taxon>Pseudomonadota</taxon>
        <taxon>Betaproteobacteria</taxon>
        <taxon>Burkholderiales</taxon>
        <taxon>Sutterellaceae</taxon>
        <taxon>Mesosutterella</taxon>
    </lineage>
</organism>
<gene>
    <name evidence="6" type="ORF">MESMUL_16380</name>
</gene>
<sequence length="192" mass="21223">MKILIVDAGMPFKGGNGGALNHRLTEIEKATLESLGHEVQVTRLADGWKTEDEVAKYLWLDAVIYQTPAWWMEAPAALKSYEDDVFGGPAMITGDGRHHENPAVNYGTGGKLKGRYMISSTWNAPLNAFLAPDEFFEGKGIDATFFGLHKANQFIGLKPLPSFMCNDVIKNPTLESDIERLKAHLEKVFGRA</sequence>
<evidence type="ECO:0000256" key="4">
    <source>
        <dbReference type="ARBA" id="ARBA00037981"/>
    </source>
</evidence>
<evidence type="ECO:0000259" key="5">
    <source>
        <dbReference type="Pfam" id="PF02525"/>
    </source>
</evidence>
<dbReference type="Gene3D" id="3.40.50.360">
    <property type="match status" value="1"/>
</dbReference>
<dbReference type="InterPro" id="IPR052397">
    <property type="entry name" value="NADPH-QR_MdaB"/>
</dbReference>
<keyword evidence="2" id="KW-0285">Flavoprotein</keyword>
<name>A0A388SHW0_9BURK</name>
<keyword evidence="3" id="KW-0274">FAD</keyword>
<comment type="similarity">
    <text evidence="4">Belongs to the oxidoreductase MdaB family.</text>
</comment>
<dbReference type="AlphaFoldDB" id="A0A388SHW0"/>
<evidence type="ECO:0000313" key="7">
    <source>
        <dbReference type="Proteomes" id="UP000266091"/>
    </source>
</evidence>
<evidence type="ECO:0000256" key="2">
    <source>
        <dbReference type="ARBA" id="ARBA00022630"/>
    </source>
</evidence>
<dbReference type="InterPro" id="IPR003680">
    <property type="entry name" value="Flavodoxin_fold"/>
</dbReference>
<dbReference type="Pfam" id="PF02525">
    <property type="entry name" value="Flavodoxin_2"/>
    <property type="match status" value="1"/>
</dbReference>
<keyword evidence="7" id="KW-1185">Reference proteome</keyword>
<dbReference type="PANTHER" id="PTHR46305:SF3">
    <property type="entry name" value="NADPH:QUINONE OXIDOREDUCTASE MDAB"/>
    <property type="match status" value="1"/>
</dbReference>
<protein>
    <submittedName>
        <fullName evidence="6">NADPH quinone reductase MdaB</fullName>
    </submittedName>
</protein>
<dbReference type="RefSeq" id="WP_116270515.1">
    <property type="nucleotide sequence ID" value="NZ_BGZJ01000001.1"/>
</dbReference>
<dbReference type="EMBL" id="BGZJ01000001">
    <property type="protein sequence ID" value="GBO94284.1"/>
    <property type="molecule type" value="Genomic_DNA"/>
</dbReference>
<evidence type="ECO:0000313" key="6">
    <source>
        <dbReference type="EMBL" id="GBO94284.1"/>
    </source>
</evidence>
<dbReference type="InterPro" id="IPR029039">
    <property type="entry name" value="Flavoprotein-like_sf"/>
</dbReference>
<accession>A0A388SHW0</accession>
<feature type="domain" description="Flavodoxin-like fold" evidence="5">
    <location>
        <begin position="1"/>
        <end position="184"/>
    </location>
</feature>
<reference evidence="6 7" key="1">
    <citation type="journal article" date="2018" name="Int. J. Syst. Evol. Microbiol.">
        <title>Mesosutterella multiformis gen. nov., sp. nov., a member of the family Sutterellaceae and Sutterella megalosphaeroides sp. nov., isolated from human faeces.</title>
        <authorList>
            <person name="Sakamoto M."/>
            <person name="Ikeyama N."/>
            <person name="Kunihiro T."/>
            <person name="Iino T."/>
            <person name="Yuki M."/>
            <person name="Ohkuma M."/>
        </authorList>
    </citation>
    <scope>NUCLEOTIDE SEQUENCE [LARGE SCALE GENOMIC DNA]</scope>
    <source>
        <strain evidence="6 7">4NBBH2</strain>
    </source>
</reference>
<comment type="caution">
    <text evidence="6">The sequence shown here is derived from an EMBL/GenBank/DDBJ whole genome shotgun (WGS) entry which is preliminary data.</text>
</comment>
<evidence type="ECO:0000256" key="3">
    <source>
        <dbReference type="ARBA" id="ARBA00022827"/>
    </source>
</evidence>
<dbReference type="SUPFAM" id="SSF52218">
    <property type="entry name" value="Flavoproteins"/>
    <property type="match status" value="1"/>
</dbReference>
<dbReference type="OrthoDB" id="9798454at2"/>
<dbReference type="PANTHER" id="PTHR46305">
    <property type="match status" value="1"/>
</dbReference>
<evidence type="ECO:0000256" key="1">
    <source>
        <dbReference type="ARBA" id="ARBA00001974"/>
    </source>
</evidence>
<dbReference type="Proteomes" id="UP000266091">
    <property type="component" value="Unassembled WGS sequence"/>
</dbReference>
<accession>A0A401LLZ1</accession>